<accession>A0A0F9WDR2</accession>
<organism evidence="1">
    <name type="scientific">marine sediment metagenome</name>
    <dbReference type="NCBI Taxonomy" id="412755"/>
    <lineage>
        <taxon>unclassified sequences</taxon>
        <taxon>metagenomes</taxon>
        <taxon>ecological metagenomes</taxon>
    </lineage>
</organism>
<evidence type="ECO:0000313" key="1">
    <source>
        <dbReference type="EMBL" id="KKN76358.1"/>
    </source>
</evidence>
<comment type="caution">
    <text evidence="1">The sequence shown here is derived from an EMBL/GenBank/DDBJ whole genome shotgun (WGS) entry which is preliminary data.</text>
</comment>
<dbReference type="EMBL" id="LAZR01000296">
    <property type="protein sequence ID" value="KKN76358.1"/>
    <property type="molecule type" value="Genomic_DNA"/>
</dbReference>
<name>A0A0F9WDR2_9ZZZZ</name>
<gene>
    <name evidence="1" type="ORF">LCGC14_0370440</name>
</gene>
<protein>
    <submittedName>
        <fullName evidence="1">Uncharacterized protein</fullName>
    </submittedName>
</protein>
<sequence length="75" mass="8776">MTFNKLDIRDLILIVVALYFVFGGASTRHNIKSLKHEIKKIETKEPDKIIFHHWNSDIDANEQDSIIAAWERLMP</sequence>
<proteinExistence type="predicted"/>
<dbReference type="AlphaFoldDB" id="A0A0F9WDR2"/>
<reference evidence="1" key="1">
    <citation type="journal article" date="2015" name="Nature">
        <title>Complex archaea that bridge the gap between prokaryotes and eukaryotes.</title>
        <authorList>
            <person name="Spang A."/>
            <person name="Saw J.H."/>
            <person name="Jorgensen S.L."/>
            <person name="Zaremba-Niedzwiedzka K."/>
            <person name="Martijn J."/>
            <person name="Lind A.E."/>
            <person name="van Eijk R."/>
            <person name="Schleper C."/>
            <person name="Guy L."/>
            <person name="Ettema T.J."/>
        </authorList>
    </citation>
    <scope>NUCLEOTIDE SEQUENCE</scope>
</reference>